<keyword evidence="3" id="KW-1185">Reference proteome</keyword>
<dbReference type="InterPro" id="IPR031807">
    <property type="entry name" value="HicB-like"/>
</dbReference>
<dbReference type="RefSeq" id="WP_074774230.1">
    <property type="nucleotide sequence ID" value="NZ_FNKP01000004.1"/>
</dbReference>
<sequence length="161" mass="17922">MKYPLYVNRISSTQLHAHFPDFPRVDLIGSSRAEIELNAQQVIEQAYDGSDQPISAPTSDTELRALRADGSDGLWVFIDIDLARVSSTAVELRFNILDTLLDRVDAAAAEHHMTRAAFFSRAAMHELEENRASRMAQTPSSLAKSFISILGANYDRRSSQP</sequence>
<protein>
    <submittedName>
        <fullName evidence="2">HicB_like antitoxin of toxin-antitoxin system</fullName>
    </submittedName>
</protein>
<name>A0A1H1JYB9_9BURK</name>
<dbReference type="AlphaFoldDB" id="A0A1H1JYB9"/>
<dbReference type="EMBL" id="FNKP01000004">
    <property type="protein sequence ID" value="SDR54657.1"/>
    <property type="molecule type" value="Genomic_DNA"/>
</dbReference>
<dbReference type="Proteomes" id="UP000183487">
    <property type="component" value="Unassembled WGS sequence"/>
</dbReference>
<dbReference type="Pfam" id="PF15919">
    <property type="entry name" value="HicB_lk_antitox"/>
    <property type="match status" value="1"/>
</dbReference>
<organism evidence="2 3">
    <name type="scientific">Paraburkholderia fungorum</name>
    <dbReference type="NCBI Taxonomy" id="134537"/>
    <lineage>
        <taxon>Bacteria</taxon>
        <taxon>Pseudomonadati</taxon>
        <taxon>Pseudomonadota</taxon>
        <taxon>Betaproteobacteria</taxon>
        <taxon>Burkholderiales</taxon>
        <taxon>Burkholderiaceae</taxon>
        <taxon>Paraburkholderia</taxon>
    </lineage>
</organism>
<proteinExistence type="predicted"/>
<reference evidence="3" key="1">
    <citation type="submission" date="2016-10" db="EMBL/GenBank/DDBJ databases">
        <authorList>
            <person name="Varghese N."/>
        </authorList>
    </citation>
    <scope>NUCLEOTIDE SEQUENCE [LARGE SCALE GENOMIC DNA]</scope>
    <source>
        <strain evidence="3">GAS106B</strain>
    </source>
</reference>
<gene>
    <name evidence="2" type="ORF">SAMN05443245_7476</name>
</gene>
<dbReference type="OrthoDB" id="8944423at2"/>
<accession>A0A1H1JYB9</accession>
<evidence type="ECO:0000313" key="3">
    <source>
        <dbReference type="Proteomes" id="UP000183487"/>
    </source>
</evidence>
<evidence type="ECO:0000259" key="1">
    <source>
        <dbReference type="Pfam" id="PF15919"/>
    </source>
</evidence>
<evidence type="ECO:0000313" key="2">
    <source>
        <dbReference type="EMBL" id="SDR54657.1"/>
    </source>
</evidence>
<feature type="domain" description="HicB-like antitoxin of toxin-antitoxin system" evidence="1">
    <location>
        <begin position="3"/>
        <end position="123"/>
    </location>
</feature>